<dbReference type="EMBL" id="BMJE01000001">
    <property type="protein sequence ID" value="GGB65149.1"/>
    <property type="molecule type" value="Genomic_DNA"/>
</dbReference>
<evidence type="ECO:0000313" key="2">
    <source>
        <dbReference type="EMBL" id="GGB65149.1"/>
    </source>
</evidence>
<keyword evidence="1" id="KW-0732">Signal</keyword>
<feature type="chain" id="PRO_5046061892" evidence="1">
    <location>
        <begin position="23"/>
        <end position="289"/>
    </location>
</feature>
<name>A0ABQ1JFH4_9FLAO</name>
<evidence type="ECO:0000256" key="1">
    <source>
        <dbReference type="SAM" id="SignalP"/>
    </source>
</evidence>
<dbReference type="RefSeq" id="WP_188619297.1">
    <property type="nucleotide sequence ID" value="NZ_BMJE01000001.1"/>
</dbReference>
<comment type="caution">
    <text evidence="2">The sequence shown here is derived from an EMBL/GenBank/DDBJ whole genome shotgun (WGS) entry which is preliminary data.</text>
</comment>
<organism evidence="2 3">
    <name type="scientific">Flavobacterium suaedae</name>
    <dbReference type="NCBI Taxonomy" id="1767027"/>
    <lineage>
        <taxon>Bacteria</taxon>
        <taxon>Pseudomonadati</taxon>
        <taxon>Bacteroidota</taxon>
        <taxon>Flavobacteriia</taxon>
        <taxon>Flavobacteriales</taxon>
        <taxon>Flavobacteriaceae</taxon>
        <taxon>Flavobacterium</taxon>
    </lineage>
</organism>
<accession>A0ABQ1JFH4</accession>
<evidence type="ECO:0000313" key="3">
    <source>
        <dbReference type="Proteomes" id="UP000615760"/>
    </source>
</evidence>
<dbReference type="Proteomes" id="UP000615760">
    <property type="component" value="Unassembled WGS sequence"/>
</dbReference>
<reference evidence="3" key="1">
    <citation type="journal article" date="2019" name="Int. J. Syst. Evol. Microbiol.">
        <title>The Global Catalogue of Microorganisms (GCM) 10K type strain sequencing project: providing services to taxonomists for standard genome sequencing and annotation.</title>
        <authorList>
            <consortium name="The Broad Institute Genomics Platform"/>
            <consortium name="The Broad Institute Genome Sequencing Center for Infectious Disease"/>
            <person name="Wu L."/>
            <person name="Ma J."/>
        </authorList>
    </citation>
    <scope>NUCLEOTIDE SEQUENCE [LARGE SCALE GENOMIC DNA]</scope>
    <source>
        <strain evidence="3">CGMCC 1.15461</strain>
    </source>
</reference>
<gene>
    <name evidence="2" type="ORF">GCM10007424_01320</name>
</gene>
<sequence length="289" mass="32346">MKTLYLLTAFLCCTYSIGQSLAAPTEYPVFVDVVGAGDLQQSVSSGSDTKASTGAGIIFERYFGTIDEANGEGTKNFIQTLEVELVINIASTSDSIIAQFNEAGKFTNRRDFGNFILYPIGKKQSMYFNSNLYFGNYDDFFSKVISGINVRILTSNNSWKYQESIIDMGVLSFRAGIFHEFIPDNYRLHNGRAKYSIFLGANYSYRGIIGDISSDGNREFRQNVLGSDETNFSGLEFNLGFRLANLRFELQIPSFRNKNSISGLTDTQFLYSVRFIGGFPLKINLNESN</sequence>
<keyword evidence="3" id="KW-1185">Reference proteome</keyword>
<proteinExistence type="predicted"/>
<feature type="signal peptide" evidence="1">
    <location>
        <begin position="1"/>
        <end position="22"/>
    </location>
</feature>
<protein>
    <submittedName>
        <fullName evidence="2">Uncharacterized protein</fullName>
    </submittedName>
</protein>